<accession>A8P4X9</accession>
<feature type="domain" description="BTB" evidence="1">
    <location>
        <begin position="82"/>
        <end position="153"/>
    </location>
</feature>
<dbReference type="STRING" id="240176.A8P4X9"/>
<dbReference type="EMBL" id="AACS02000011">
    <property type="protein sequence ID" value="EAU82950.2"/>
    <property type="molecule type" value="Genomic_DNA"/>
</dbReference>
<dbReference type="OrthoDB" id="3223751at2759"/>
<sequence>MTGRVYLSRTKPVFASMAVNQFLLARRRAYASIADRYLPIQWTARTSIKLDSSLSATLDVLVRKLKPMNKASRSDKYYYNSQFAILQVDDTLYNVPQHALERESSFFRTLFTVSRGDVEKNSDDNPIHIPQVEKEEFEAIIEILYPSEIRHEWTRDQLVAALRLARLWEMDAVAHFIEESLRNLKLPLSEVDKIILGKKHSLAKLLADGYLSFMTSDTPLSVELANQIGWDSIGHIAFVRQEFRQDWRFKPKLVCSISGAQCSQPGCGGYLTKDNPRGRSSRIEDLGCQSCKTMSSMVVLSDVEKELPTEADPEDVRKALEKALSRVFQSSGESKGSD</sequence>
<evidence type="ECO:0000313" key="3">
    <source>
        <dbReference type="Proteomes" id="UP000001861"/>
    </source>
</evidence>
<dbReference type="CDD" id="cd18186">
    <property type="entry name" value="BTB_POZ_ZBTB_KLHL-like"/>
    <property type="match status" value="1"/>
</dbReference>
<dbReference type="Pfam" id="PF00651">
    <property type="entry name" value="BTB"/>
    <property type="match status" value="1"/>
</dbReference>
<dbReference type="InterPro" id="IPR011333">
    <property type="entry name" value="SKP1/BTB/POZ_sf"/>
</dbReference>
<dbReference type="Proteomes" id="UP000001861">
    <property type="component" value="Unassembled WGS sequence"/>
</dbReference>
<dbReference type="VEuPathDB" id="FungiDB:CC1G_09212"/>
<keyword evidence="3" id="KW-1185">Reference proteome</keyword>
<reference evidence="2 3" key="1">
    <citation type="journal article" date="2010" name="Proc. Natl. Acad. Sci. U.S.A.">
        <title>Insights into evolution of multicellular fungi from the assembled chromosomes of the mushroom Coprinopsis cinerea (Coprinus cinereus).</title>
        <authorList>
            <person name="Stajich J.E."/>
            <person name="Wilke S.K."/>
            <person name="Ahren D."/>
            <person name="Au C.H."/>
            <person name="Birren B.W."/>
            <person name="Borodovsky M."/>
            <person name="Burns C."/>
            <person name="Canback B."/>
            <person name="Casselton L.A."/>
            <person name="Cheng C.K."/>
            <person name="Deng J."/>
            <person name="Dietrich F.S."/>
            <person name="Fargo D.C."/>
            <person name="Farman M.L."/>
            <person name="Gathman A.C."/>
            <person name="Goldberg J."/>
            <person name="Guigo R."/>
            <person name="Hoegger P.J."/>
            <person name="Hooker J.B."/>
            <person name="Huggins A."/>
            <person name="James T.Y."/>
            <person name="Kamada T."/>
            <person name="Kilaru S."/>
            <person name="Kodira C."/>
            <person name="Kues U."/>
            <person name="Kupfer D."/>
            <person name="Kwan H.S."/>
            <person name="Lomsadze A."/>
            <person name="Li W."/>
            <person name="Lilly W.W."/>
            <person name="Ma L.J."/>
            <person name="Mackey A.J."/>
            <person name="Manning G."/>
            <person name="Martin F."/>
            <person name="Muraguchi H."/>
            <person name="Natvig D.O."/>
            <person name="Palmerini H."/>
            <person name="Ramesh M.A."/>
            <person name="Rehmeyer C.J."/>
            <person name="Roe B.A."/>
            <person name="Shenoy N."/>
            <person name="Stanke M."/>
            <person name="Ter-Hovhannisyan V."/>
            <person name="Tunlid A."/>
            <person name="Velagapudi R."/>
            <person name="Vision T.J."/>
            <person name="Zeng Q."/>
            <person name="Zolan M.E."/>
            <person name="Pukkila P.J."/>
        </authorList>
    </citation>
    <scope>NUCLEOTIDE SEQUENCE [LARGE SCALE GENOMIC DNA]</scope>
    <source>
        <strain evidence="3">Okayama-7 / 130 / ATCC MYA-4618 / FGSC 9003</strain>
    </source>
</reference>
<evidence type="ECO:0000259" key="1">
    <source>
        <dbReference type="PROSITE" id="PS50097"/>
    </source>
</evidence>
<proteinExistence type="predicted"/>
<dbReference type="OMA" id="RQWINIL"/>
<dbReference type="AlphaFoldDB" id="A8P4X9"/>
<protein>
    <recommendedName>
        <fullName evidence="1">BTB domain-containing protein</fullName>
    </recommendedName>
</protein>
<dbReference type="PROSITE" id="PS50097">
    <property type="entry name" value="BTB"/>
    <property type="match status" value="1"/>
</dbReference>
<dbReference type="GeneID" id="6015430"/>
<dbReference type="KEGG" id="cci:CC1G_09212"/>
<dbReference type="Gene3D" id="3.30.710.10">
    <property type="entry name" value="Potassium Channel Kv1.1, Chain A"/>
    <property type="match status" value="1"/>
</dbReference>
<comment type="caution">
    <text evidence="2">The sequence shown here is derived from an EMBL/GenBank/DDBJ whole genome shotgun (WGS) entry which is preliminary data.</text>
</comment>
<gene>
    <name evidence="2" type="ORF">CC1G_09212</name>
</gene>
<dbReference type="SUPFAM" id="SSF54695">
    <property type="entry name" value="POZ domain"/>
    <property type="match status" value="1"/>
</dbReference>
<dbReference type="InParanoid" id="A8P4X9"/>
<dbReference type="HOGENOM" id="CLU_821399_0_0_1"/>
<dbReference type="InterPro" id="IPR000210">
    <property type="entry name" value="BTB/POZ_dom"/>
</dbReference>
<evidence type="ECO:0000313" key="2">
    <source>
        <dbReference type="EMBL" id="EAU82950.2"/>
    </source>
</evidence>
<organism evidence="2 3">
    <name type="scientific">Coprinopsis cinerea (strain Okayama-7 / 130 / ATCC MYA-4618 / FGSC 9003)</name>
    <name type="common">Inky cap fungus</name>
    <name type="synonym">Hormographiella aspergillata</name>
    <dbReference type="NCBI Taxonomy" id="240176"/>
    <lineage>
        <taxon>Eukaryota</taxon>
        <taxon>Fungi</taxon>
        <taxon>Dikarya</taxon>
        <taxon>Basidiomycota</taxon>
        <taxon>Agaricomycotina</taxon>
        <taxon>Agaricomycetes</taxon>
        <taxon>Agaricomycetidae</taxon>
        <taxon>Agaricales</taxon>
        <taxon>Agaricineae</taxon>
        <taxon>Psathyrellaceae</taxon>
        <taxon>Coprinopsis</taxon>
    </lineage>
</organism>
<dbReference type="RefSeq" id="XP_001838835.2">
    <property type="nucleotide sequence ID" value="XM_001838783.2"/>
</dbReference>
<dbReference type="SMART" id="SM00225">
    <property type="entry name" value="BTB"/>
    <property type="match status" value="1"/>
</dbReference>
<name>A8P4X9_COPC7</name>